<evidence type="ECO:0000256" key="3">
    <source>
        <dbReference type="ARBA" id="ARBA00023071"/>
    </source>
</evidence>
<evidence type="ECO:0000259" key="6">
    <source>
        <dbReference type="Pfam" id="PF21485"/>
    </source>
</evidence>
<comment type="PTM">
    <text evidence="4">eIF-5A seems to be the only eukaryotic protein to have a hypusine residue which is a post-translational modification of a lysine by the addition of a butylamino group.</text>
</comment>
<protein>
    <recommendedName>
        <fullName evidence="4">Eukaryotic translation initiation factor 5A</fullName>
        <shortName evidence="4">eIF-5A</shortName>
    </recommendedName>
</protein>
<evidence type="ECO:0000256" key="2">
    <source>
        <dbReference type="ARBA" id="ARBA00022917"/>
    </source>
</evidence>
<dbReference type="GO" id="GO:0045905">
    <property type="term" value="P:positive regulation of translational termination"/>
    <property type="evidence" value="ECO:0007669"/>
    <property type="project" value="UniProtKB-UniRule"/>
</dbReference>
<dbReference type="GO" id="GO:0003746">
    <property type="term" value="F:translation elongation factor activity"/>
    <property type="evidence" value="ECO:0007669"/>
    <property type="project" value="UniProtKB-UniRule"/>
</dbReference>
<keyword evidence="3 4" id="KW-0385">Hypusine</keyword>
<dbReference type="PROSITE" id="PS00302">
    <property type="entry name" value="IF5A_HYPUSINE"/>
    <property type="match status" value="1"/>
</dbReference>
<dbReference type="Gene3D" id="2.30.30.30">
    <property type="match status" value="1"/>
</dbReference>
<proteinExistence type="inferred from homology"/>
<feature type="domain" description="Translation initiation factor 5A C-terminal" evidence="5">
    <location>
        <begin position="87"/>
        <end position="152"/>
    </location>
</feature>
<dbReference type="InterPro" id="IPR012340">
    <property type="entry name" value="NA-bd_OB-fold"/>
</dbReference>
<dbReference type="InterPro" id="IPR014722">
    <property type="entry name" value="Rib_uL2_dom2"/>
</dbReference>
<dbReference type="InterPro" id="IPR020189">
    <property type="entry name" value="IF5A_C"/>
</dbReference>
<keyword evidence="7" id="KW-0396">Initiation factor</keyword>
<dbReference type="EMBL" id="GDID01002629">
    <property type="protein sequence ID" value="JAP93977.1"/>
    <property type="molecule type" value="Transcribed_RNA"/>
</dbReference>
<gene>
    <name evidence="7" type="ORF">TPC1_13534</name>
</gene>
<dbReference type="InterPro" id="IPR001884">
    <property type="entry name" value="IF5A-like"/>
</dbReference>
<dbReference type="PANTHER" id="PTHR11673">
    <property type="entry name" value="TRANSLATION INITIATION FACTOR 5A FAMILY MEMBER"/>
    <property type="match status" value="1"/>
</dbReference>
<comment type="function">
    <text evidence="4">Translation factor that promotes translation elongation and termination, particularly upon ribosome stalling at specific amino acid sequence contexts. Binds between the exit (E) and peptidyl (P) site of the ribosome and promotes rescue of stalled ribosome: specifically required for efficient translation of polyproline-containing peptides as well as other motifs that stall the ribosome. Acts as ribosome quality control (RQC) cofactor by joining the RQC complex to facilitate peptidyl transfer during CAT tailing step.</text>
</comment>
<dbReference type="NCBIfam" id="TIGR00037">
    <property type="entry name" value="eIF_5A"/>
    <property type="match status" value="1"/>
</dbReference>
<keyword evidence="2 4" id="KW-0648">Protein biosynthesis</keyword>
<dbReference type="Pfam" id="PF21485">
    <property type="entry name" value="IF5A-like_N"/>
    <property type="match status" value="1"/>
</dbReference>
<name>A0A146KBR0_9EUKA</name>
<dbReference type="Pfam" id="PF01287">
    <property type="entry name" value="eIF-5a"/>
    <property type="match status" value="1"/>
</dbReference>
<dbReference type="InterPro" id="IPR048670">
    <property type="entry name" value="IF5A-like_N"/>
</dbReference>
<evidence type="ECO:0000259" key="5">
    <source>
        <dbReference type="Pfam" id="PF01287"/>
    </source>
</evidence>
<evidence type="ECO:0000313" key="7">
    <source>
        <dbReference type="EMBL" id="JAP93977.1"/>
    </source>
</evidence>
<accession>A0A146KBR0</accession>
<dbReference type="AlphaFoldDB" id="A0A146KBR0"/>
<dbReference type="GO" id="GO:0003723">
    <property type="term" value="F:RNA binding"/>
    <property type="evidence" value="ECO:0007669"/>
    <property type="project" value="InterPro"/>
</dbReference>
<comment type="similarity">
    <text evidence="1 4">Belongs to the eIF-5A family.</text>
</comment>
<dbReference type="InterPro" id="IPR019769">
    <property type="entry name" value="Trans_elong_IF5A_hypusine_site"/>
</dbReference>
<organism evidence="7">
    <name type="scientific">Trepomonas sp. PC1</name>
    <dbReference type="NCBI Taxonomy" id="1076344"/>
    <lineage>
        <taxon>Eukaryota</taxon>
        <taxon>Metamonada</taxon>
        <taxon>Diplomonadida</taxon>
        <taxon>Hexamitidae</taxon>
        <taxon>Hexamitinae</taxon>
        <taxon>Trepomonas</taxon>
    </lineage>
</organism>
<evidence type="ECO:0000256" key="4">
    <source>
        <dbReference type="RuleBase" id="RU362005"/>
    </source>
</evidence>
<sequence length="156" mass="17287">WQKGISASADPSYPKQGSELGKGDFICLGDKNRPCKIVELSISKTGKHGHAKSSITATDIFDGKKFEDSFPTTHNVICPRIFTENHQMTSYDETHVQYMTEQGDAGDIAIPEWPENYGKTLLASFDQALKDNYTVTITVQSAMGISQIMSHRVDKN</sequence>
<reference evidence="7" key="1">
    <citation type="submission" date="2015-07" db="EMBL/GenBank/DDBJ databases">
        <title>Adaptation to a free-living lifestyle via gene acquisitions in the diplomonad Trepomonas sp. PC1.</title>
        <authorList>
            <person name="Xu F."/>
            <person name="Jerlstrom-Hultqvist J."/>
            <person name="Kolisko M."/>
            <person name="Simpson A.G.B."/>
            <person name="Roger A.J."/>
            <person name="Svard S.G."/>
            <person name="Andersson J.O."/>
        </authorList>
    </citation>
    <scope>NUCLEOTIDE SEQUENCE</scope>
    <source>
        <strain evidence="7">PC1</strain>
    </source>
</reference>
<dbReference type="GO" id="GO:0045901">
    <property type="term" value="P:positive regulation of translational elongation"/>
    <property type="evidence" value="ECO:0007669"/>
    <property type="project" value="UniProtKB-UniRule"/>
</dbReference>
<dbReference type="GO" id="GO:0003743">
    <property type="term" value="F:translation initiation factor activity"/>
    <property type="evidence" value="ECO:0007669"/>
    <property type="project" value="UniProtKB-KW"/>
</dbReference>
<feature type="domain" description="Translation initiation factor 5A-like N-terminal" evidence="6">
    <location>
        <begin position="13"/>
        <end position="74"/>
    </location>
</feature>
<dbReference type="PIRSF" id="PIRSF003025">
    <property type="entry name" value="eIF5A"/>
    <property type="match status" value="1"/>
</dbReference>
<evidence type="ECO:0000256" key="1">
    <source>
        <dbReference type="ARBA" id="ARBA00006016"/>
    </source>
</evidence>
<dbReference type="InterPro" id="IPR008991">
    <property type="entry name" value="Translation_prot_SH3-like_sf"/>
</dbReference>
<feature type="non-terminal residue" evidence="7">
    <location>
        <position position="1"/>
    </location>
</feature>
<dbReference type="SUPFAM" id="SSF50104">
    <property type="entry name" value="Translation proteins SH3-like domain"/>
    <property type="match status" value="1"/>
</dbReference>
<dbReference type="Gene3D" id="2.40.50.140">
    <property type="entry name" value="Nucleic acid-binding proteins"/>
    <property type="match status" value="1"/>
</dbReference>
<dbReference type="GO" id="GO:0043022">
    <property type="term" value="F:ribosome binding"/>
    <property type="evidence" value="ECO:0007669"/>
    <property type="project" value="UniProtKB-UniRule"/>
</dbReference>